<dbReference type="SUPFAM" id="SSF55486">
    <property type="entry name" value="Metalloproteases ('zincins'), catalytic domain"/>
    <property type="match status" value="1"/>
</dbReference>
<dbReference type="Gene3D" id="1.10.1370.40">
    <property type="match status" value="1"/>
</dbReference>
<dbReference type="GO" id="GO:0004222">
    <property type="term" value="F:metalloendopeptidase activity"/>
    <property type="evidence" value="ECO:0007669"/>
    <property type="project" value="InterPro"/>
</dbReference>
<evidence type="ECO:0000313" key="1">
    <source>
        <dbReference type="EMBL" id="TEB40668.1"/>
    </source>
</evidence>
<dbReference type="GO" id="GO:0005829">
    <property type="term" value="C:cytosol"/>
    <property type="evidence" value="ECO:0007669"/>
    <property type="project" value="TreeGrafter"/>
</dbReference>
<evidence type="ECO:0000313" key="2">
    <source>
        <dbReference type="Proteomes" id="UP000298340"/>
    </source>
</evidence>
<sequence>AFQEGIALAKAEINAIVNNPEAPTFENTVVAMDFSGDILDRLSSVFFNLNSAETNDEMQKIAQEVSPLLSEFGNDITLNAALFAKIKTVYDQKEQLNLNPEQTTL</sequence>
<accession>A0A4Y7U3M6</accession>
<comment type="caution">
    <text evidence="1">The sequence shown here is derived from an EMBL/GenBank/DDBJ whole genome shotgun (WGS) entry which is preliminary data.</text>
</comment>
<dbReference type="InterPro" id="IPR045090">
    <property type="entry name" value="Pept_M3A_M3B"/>
</dbReference>
<dbReference type="AlphaFoldDB" id="A0A4Y7U3M6"/>
<feature type="non-terminal residue" evidence="1">
    <location>
        <position position="1"/>
    </location>
</feature>
<organism evidence="1 2">
    <name type="scientific">Flavobacterium circumlabens</name>
    <dbReference type="NCBI Taxonomy" id="2133765"/>
    <lineage>
        <taxon>Bacteria</taxon>
        <taxon>Pseudomonadati</taxon>
        <taxon>Bacteroidota</taxon>
        <taxon>Flavobacteriia</taxon>
        <taxon>Flavobacteriales</taxon>
        <taxon>Flavobacteriaceae</taxon>
        <taxon>Flavobacterium</taxon>
    </lineage>
</organism>
<feature type="non-terminal residue" evidence="1">
    <location>
        <position position="105"/>
    </location>
</feature>
<dbReference type="GO" id="GO:0006508">
    <property type="term" value="P:proteolysis"/>
    <property type="evidence" value="ECO:0007669"/>
    <property type="project" value="InterPro"/>
</dbReference>
<dbReference type="Proteomes" id="UP000298340">
    <property type="component" value="Unassembled WGS sequence"/>
</dbReference>
<protein>
    <submittedName>
        <fullName evidence="1">M3 family peptidase</fullName>
    </submittedName>
</protein>
<dbReference type="GO" id="GO:0004180">
    <property type="term" value="F:carboxypeptidase activity"/>
    <property type="evidence" value="ECO:0007669"/>
    <property type="project" value="TreeGrafter"/>
</dbReference>
<dbReference type="PANTHER" id="PTHR43660:SF1">
    <property type="entry name" value="DIPEPTIDYL CARBOXYPEPTIDASE"/>
    <property type="match status" value="1"/>
</dbReference>
<name>A0A4Y7U3M6_9FLAO</name>
<dbReference type="EMBL" id="QWDN01001041">
    <property type="protein sequence ID" value="TEB40668.1"/>
    <property type="molecule type" value="Genomic_DNA"/>
</dbReference>
<proteinExistence type="predicted"/>
<reference evidence="1 2" key="1">
    <citation type="journal article" date="2018" name="Syst. Appl. Microbiol.">
        <title>Flavobacterium circumlabens sp. nov. and Flavobacterium cupreum sp. nov., two psychrotrophic species isolated from Antarctic environmental samples.</title>
        <authorList>
            <person name="Kralova S."/>
            <person name="Busse H.J."/>
            <person name="Svec P."/>
            <person name="Maslanova I."/>
            <person name="Stankova E."/>
            <person name="Bartak M."/>
            <person name="Sedlacek I."/>
        </authorList>
    </citation>
    <scope>NUCLEOTIDE SEQUENCE [LARGE SCALE GENOMIC DNA]</scope>
    <source>
        <strain evidence="1 2">CCM 8828</strain>
    </source>
</reference>
<gene>
    <name evidence="1" type="ORF">D0809_29435</name>
</gene>
<dbReference type="PANTHER" id="PTHR43660">
    <property type="entry name" value="DIPEPTIDYL CARBOXYPEPTIDASE"/>
    <property type="match status" value="1"/>
</dbReference>